<protein>
    <recommendedName>
        <fullName evidence="4">Secreted protein</fullName>
    </recommendedName>
</protein>
<dbReference type="Proteomes" id="UP001152320">
    <property type="component" value="Chromosome 2"/>
</dbReference>
<dbReference type="EMBL" id="JAIZAY010000002">
    <property type="protein sequence ID" value="KAJ8046877.1"/>
    <property type="molecule type" value="Genomic_DNA"/>
</dbReference>
<organism evidence="2 3">
    <name type="scientific">Holothuria leucospilota</name>
    <name type="common">Black long sea cucumber</name>
    <name type="synonym">Mertensiothuria leucospilota</name>
    <dbReference type="NCBI Taxonomy" id="206669"/>
    <lineage>
        <taxon>Eukaryota</taxon>
        <taxon>Metazoa</taxon>
        <taxon>Echinodermata</taxon>
        <taxon>Eleutherozoa</taxon>
        <taxon>Echinozoa</taxon>
        <taxon>Holothuroidea</taxon>
        <taxon>Aspidochirotacea</taxon>
        <taxon>Aspidochirotida</taxon>
        <taxon>Holothuriidae</taxon>
        <taxon>Holothuria</taxon>
    </lineage>
</organism>
<dbReference type="PROSITE" id="PS51257">
    <property type="entry name" value="PROKAR_LIPOPROTEIN"/>
    <property type="match status" value="1"/>
</dbReference>
<dbReference type="AlphaFoldDB" id="A0A9Q1CJY5"/>
<reference evidence="2" key="1">
    <citation type="submission" date="2021-10" db="EMBL/GenBank/DDBJ databases">
        <title>Tropical sea cucumber genome reveals ecological adaptation and Cuvierian tubules defense mechanism.</title>
        <authorList>
            <person name="Chen T."/>
        </authorList>
    </citation>
    <scope>NUCLEOTIDE SEQUENCE</scope>
    <source>
        <strain evidence="2">Nanhai2018</strain>
        <tissue evidence="2">Muscle</tissue>
    </source>
</reference>
<evidence type="ECO:0000313" key="3">
    <source>
        <dbReference type="Proteomes" id="UP001152320"/>
    </source>
</evidence>
<comment type="caution">
    <text evidence="2">The sequence shown here is derived from an EMBL/GenBank/DDBJ whole genome shotgun (WGS) entry which is preliminary data.</text>
</comment>
<evidence type="ECO:0008006" key="4">
    <source>
        <dbReference type="Google" id="ProtNLM"/>
    </source>
</evidence>
<name>A0A9Q1CJY5_HOLLE</name>
<feature type="signal peptide" evidence="1">
    <location>
        <begin position="1"/>
        <end position="18"/>
    </location>
</feature>
<feature type="chain" id="PRO_5040461504" description="Secreted protein" evidence="1">
    <location>
        <begin position="19"/>
        <end position="94"/>
    </location>
</feature>
<proteinExistence type="predicted"/>
<gene>
    <name evidence="2" type="ORF">HOLleu_05705</name>
</gene>
<accession>A0A9Q1CJY5</accession>
<evidence type="ECO:0000256" key="1">
    <source>
        <dbReference type="SAM" id="SignalP"/>
    </source>
</evidence>
<sequence length="94" mass="10910">MCYKLICITLSLNTLCSCFQQETSKKMTLSIYKAQSKCNISFIIFTDNMSFIMQSIIPYFVPTMKTFCKLLFFSLVHFSDDKPASLLFYFFTSA</sequence>
<evidence type="ECO:0000313" key="2">
    <source>
        <dbReference type="EMBL" id="KAJ8046877.1"/>
    </source>
</evidence>
<keyword evidence="3" id="KW-1185">Reference proteome</keyword>
<keyword evidence="1" id="KW-0732">Signal</keyword>